<dbReference type="OrthoDB" id="7822236at2759"/>
<evidence type="ECO:0000313" key="2">
    <source>
        <dbReference type="Proteomes" id="UP001652661"/>
    </source>
</evidence>
<evidence type="ECO:0000313" key="3">
    <source>
        <dbReference type="RefSeq" id="XP_017031406.1"/>
    </source>
</evidence>
<keyword evidence="2" id="KW-1185">Reference proteome</keyword>
<dbReference type="Proteomes" id="UP001652661">
    <property type="component" value="Chromosome 3R"/>
</dbReference>
<organism evidence="2 3">
    <name type="scientific">Drosophila kikkawai</name>
    <name type="common">Fruit fly</name>
    <dbReference type="NCBI Taxonomy" id="30033"/>
    <lineage>
        <taxon>Eukaryota</taxon>
        <taxon>Metazoa</taxon>
        <taxon>Ecdysozoa</taxon>
        <taxon>Arthropoda</taxon>
        <taxon>Hexapoda</taxon>
        <taxon>Insecta</taxon>
        <taxon>Pterygota</taxon>
        <taxon>Neoptera</taxon>
        <taxon>Endopterygota</taxon>
        <taxon>Diptera</taxon>
        <taxon>Brachycera</taxon>
        <taxon>Muscomorpha</taxon>
        <taxon>Ephydroidea</taxon>
        <taxon>Drosophilidae</taxon>
        <taxon>Drosophila</taxon>
        <taxon>Sophophora</taxon>
    </lineage>
</organism>
<dbReference type="AlphaFoldDB" id="A0A6P4J7N0"/>
<accession>A0A6P4J7N0</accession>
<dbReference type="GeneID" id="108080990"/>
<evidence type="ECO:0000256" key="1">
    <source>
        <dbReference type="SAM" id="MobiDB-lite"/>
    </source>
</evidence>
<proteinExistence type="predicted"/>
<feature type="region of interest" description="Disordered" evidence="1">
    <location>
        <begin position="1"/>
        <end position="22"/>
    </location>
</feature>
<protein>
    <submittedName>
        <fullName evidence="3">Uncharacterized protein</fullName>
    </submittedName>
</protein>
<dbReference type="RefSeq" id="XP_017031406.1">
    <property type="nucleotide sequence ID" value="XM_017175917.3"/>
</dbReference>
<reference evidence="3" key="1">
    <citation type="submission" date="2025-08" db="UniProtKB">
        <authorList>
            <consortium name="RefSeq"/>
        </authorList>
    </citation>
    <scope>IDENTIFICATION</scope>
    <source>
        <strain evidence="3">14028-0561.14</strain>
        <tissue evidence="3">Whole fly</tissue>
    </source>
</reference>
<name>A0A6P4J7N0_DROKI</name>
<gene>
    <name evidence="3" type="primary">LOC108080990</name>
</gene>
<sequence>MRRRMETTLQSSLRKSKLDPNGKCGVAVKQQLMPSEPPVEAKVNPIHFLERKSNDELVVHWTRTEKGQFPPIKLMPPW</sequence>